<dbReference type="SUPFAM" id="SSF103473">
    <property type="entry name" value="MFS general substrate transporter"/>
    <property type="match status" value="1"/>
</dbReference>
<organism evidence="2 3">
    <name type="scientific">Dendrothele bispora (strain CBS 962.96)</name>
    <dbReference type="NCBI Taxonomy" id="1314807"/>
    <lineage>
        <taxon>Eukaryota</taxon>
        <taxon>Fungi</taxon>
        <taxon>Dikarya</taxon>
        <taxon>Basidiomycota</taxon>
        <taxon>Agaricomycotina</taxon>
        <taxon>Agaricomycetes</taxon>
        <taxon>Agaricomycetidae</taxon>
        <taxon>Agaricales</taxon>
        <taxon>Agaricales incertae sedis</taxon>
        <taxon>Dendrothele</taxon>
    </lineage>
</organism>
<sequence>MGIKTLPEFIAFGVLFGFFVGTYITMSGPLMAMLTDDFSELGPRMGVAFAFMALGGLVGGPINGALLGDGLMWWRASVVSGASFLILWFLKLQGSDN</sequence>
<evidence type="ECO:0000313" key="3">
    <source>
        <dbReference type="Proteomes" id="UP000297245"/>
    </source>
</evidence>
<dbReference type="Proteomes" id="UP000297245">
    <property type="component" value="Unassembled WGS sequence"/>
</dbReference>
<accession>A0A4V6T5Q4</accession>
<evidence type="ECO:0008006" key="4">
    <source>
        <dbReference type="Google" id="ProtNLM"/>
    </source>
</evidence>
<reference evidence="2 3" key="1">
    <citation type="journal article" date="2019" name="Nat. Ecol. Evol.">
        <title>Megaphylogeny resolves global patterns of mushroom evolution.</title>
        <authorList>
            <person name="Varga T."/>
            <person name="Krizsan K."/>
            <person name="Foldi C."/>
            <person name="Dima B."/>
            <person name="Sanchez-Garcia M."/>
            <person name="Sanchez-Ramirez S."/>
            <person name="Szollosi G.J."/>
            <person name="Szarkandi J.G."/>
            <person name="Papp V."/>
            <person name="Albert L."/>
            <person name="Andreopoulos W."/>
            <person name="Angelini C."/>
            <person name="Antonin V."/>
            <person name="Barry K.W."/>
            <person name="Bougher N.L."/>
            <person name="Buchanan P."/>
            <person name="Buyck B."/>
            <person name="Bense V."/>
            <person name="Catcheside P."/>
            <person name="Chovatia M."/>
            <person name="Cooper J."/>
            <person name="Damon W."/>
            <person name="Desjardin D."/>
            <person name="Finy P."/>
            <person name="Geml J."/>
            <person name="Haridas S."/>
            <person name="Hughes K."/>
            <person name="Justo A."/>
            <person name="Karasinski D."/>
            <person name="Kautmanova I."/>
            <person name="Kiss B."/>
            <person name="Kocsube S."/>
            <person name="Kotiranta H."/>
            <person name="LaButti K.M."/>
            <person name="Lechner B.E."/>
            <person name="Liimatainen K."/>
            <person name="Lipzen A."/>
            <person name="Lukacs Z."/>
            <person name="Mihaltcheva S."/>
            <person name="Morgado L.N."/>
            <person name="Niskanen T."/>
            <person name="Noordeloos M.E."/>
            <person name="Ohm R.A."/>
            <person name="Ortiz-Santana B."/>
            <person name="Ovrebo C."/>
            <person name="Racz N."/>
            <person name="Riley R."/>
            <person name="Savchenko A."/>
            <person name="Shiryaev A."/>
            <person name="Soop K."/>
            <person name="Spirin V."/>
            <person name="Szebenyi C."/>
            <person name="Tomsovsky M."/>
            <person name="Tulloss R.E."/>
            <person name="Uehling J."/>
            <person name="Grigoriev I.V."/>
            <person name="Vagvolgyi C."/>
            <person name="Papp T."/>
            <person name="Martin F.M."/>
            <person name="Miettinen O."/>
            <person name="Hibbett D.S."/>
            <person name="Nagy L.G."/>
        </authorList>
    </citation>
    <scope>NUCLEOTIDE SEQUENCE [LARGE SCALE GENOMIC DNA]</scope>
    <source>
        <strain evidence="2 3">CBS 962.96</strain>
    </source>
</reference>
<feature type="transmembrane region" description="Helical" evidence="1">
    <location>
        <begin position="12"/>
        <end position="34"/>
    </location>
</feature>
<evidence type="ECO:0000256" key="1">
    <source>
        <dbReference type="SAM" id="Phobius"/>
    </source>
</evidence>
<dbReference type="InterPro" id="IPR036259">
    <property type="entry name" value="MFS_trans_sf"/>
</dbReference>
<name>A0A4V6T5Q4_DENBC</name>
<evidence type="ECO:0000313" key="2">
    <source>
        <dbReference type="EMBL" id="THV06306.1"/>
    </source>
</evidence>
<protein>
    <recommendedName>
        <fullName evidence="4">Major facilitator superfamily (MFS) profile domain-containing protein</fullName>
    </recommendedName>
</protein>
<gene>
    <name evidence="2" type="ORF">K435DRAFT_773285</name>
</gene>
<keyword evidence="1" id="KW-0472">Membrane</keyword>
<keyword evidence="1" id="KW-0812">Transmembrane</keyword>
<dbReference type="AlphaFoldDB" id="A0A4V6T5Q4"/>
<feature type="transmembrane region" description="Helical" evidence="1">
    <location>
        <begin position="72"/>
        <end position="90"/>
    </location>
</feature>
<dbReference type="OrthoDB" id="3061722at2759"/>
<keyword evidence="3" id="KW-1185">Reference proteome</keyword>
<proteinExistence type="predicted"/>
<dbReference type="Gene3D" id="1.20.1250.20">
    <property type="entry name" value="MFS general substrate transporter like domains"/>
    <property type="match status" value="1"/>
</dbReference>
<dbReference type="EMBL" id="ML179043">
    <property type="protein sequence ID" value="THV06306.1"/>
    <property type="molecule type" value="Genomic_DNA"/>
</dbReference>
<feature type="transmembrane region" description="Helical" evidence="1">
    <location>
        <begin position="46"/>
        <end position="66"/>
    </location>
</feature>
<keyword evidence="1" id="KW-1133">Transmembrane helix</keyword>